<dbReference type="NCBIfam" id="NF046101">
    <property type="entry name" value="PA3496_fam"/>
    <property type="match status" value="1"/>
</dbReference>
<dbReference type="InterPro" id="IPR058510">
    <property type="entry name" value="DUF8197"/>
</dbReference>
<proteinExistence type="predicted"/>
<keyword evidence="2" id="KW-1185">Reference proteome</keyword>
<evidence type="ECO:0000313" key="1">
    <source>
        <dbReference type="EMBL" id="TMW13295.1"/>
    </source>
</evidence>
<reference evidence="1 2" key="1">
    <citation type="submission" date="2019-05" db="EMBL/GenBank/DDBJ databases">
        <title>Genome of Alcanivorax gelatiniphagus, an oil degrading marine bacteria.</title>
        <authorList>
            <person name="Kwon K.K."/>
        </authorList>
    </citation>
    <scope>NUCLEOTIDE SEQUENCE [LARGE SCALE GENOMIC DNA]</scope>
    <source>
        <strain evidence="1 2">MEBiC 08158</strain>
    </source>
</reference>
<evidence type="ECO:0000313" key="2">
    <source>
        <dbReference type="Proteomes" id="UP000739180"/>
    </source>
</evidence>
<accession>A0ABY2XM00</accession>
<sequence length="79" mass="9702">MSNRRAETEYESDELLMNDDYEVEDDLEEDVQEEKAARARGFNMDMRHRIEDRLEERRLKRELNDYDFFGLEDDEDVLH</sequence>
<dbReference type="Pfam" id="PF26620">
    <property type="entry name" value="DUF8197"/>
    <property type="match status" value="1"/>
</dbReference>
<organism evidence="1 2">
    <name type="scientific">Alloalcanivorax gelatiniphagus</name>
    <dbReference type="NCBI Taxonomy" id="1194167"/>
    <lineage>
        <taxon>Bacteria</taxon>
        <taxon>Pseudomonadati</taxon>
        <taxon>Pseudomonadota</taxon>
        <taxon>Gammaproteobacteria</taxon>
        <taxon>Oceanospirillales</taxon>
        <taxon>Alcanivoracaceae</taxon>
        <taxon>Alloalcanivorax</taxon>
    </lineage>
</organism>
<protein>
    <submittedName>
        <fullName evidence="1">Uncharacterized protein</fullName>
    </submittedName>
</protein>
<dbReference type="InterPro" id="IPR058059">
    <property type="entry name" value="PA3496-like"/>
</dbReference>
<name>A0ABY2XM00_9GAMM</name>
<gene>
    <name evidence="1" type="ORF">FGS76_06895</name>
</gene>
<dbReference type="EMBL" id="VCQT01000025">
    <property type="protein sequence ID" value="TMW13295.1"/>
    <property type="molecule type" value="Genomic_DNA"/>
</dbReference>
<comment type="caution">
    <text evidence="1">The sequence shown here is derived from an EMBL/GenBank/DDBJ whole genome shotgun (WGS) entry which is preliminary data.</text>
</comment>
<dbReference type="Proteomes" id="UP000739180">
    <property type="component" value="Unassembled WGS sequence"/>
</dbReference>